<proteinExistence type="predicted"/>
<dbReference type="AlphaFoldDB" id="D7G6V0"/>
<dbReference type="Proteomes" id="UP000002630">
    <property type="component" value="Linkage Group LG02"/>
</dbReference>
<dbReference type="OrthoDB" id="10317541at2759"/>
<keyword evidence="2" id="KW-1185">Reference proteome</keyword>
<dbReference type="EMBL" id="FN649035">
    <property type="protein sequence ID" value="CBJ25643.1"/>
    <property type="molecule type" value="Genomic_DNA"/>
</dbReference>
<dbReference type="InParanoid" id="D7G6V0"/>
<reference evidence="1 2" key="1">
    <citation type="journal article" date="2010" name="Nature">
        <title>The Ectocarpus genome and the independent evolution of multicellularity in brown algae.</title>
        <authorList>
            <person name="Cock J.M."/>
            <person name="Sterck L."/>
            <person name="Rouze P."/>
            <person name="Scornet D."/>
            <person name="Allen A.E."/>
            <person name="Amoutzias G."/>
            <person name="Anthouard V."/>
            <person name="Artiguenave F."/>
            <person name="Aury J.M."/>
            <person name="Badger J.H."/>
            <person name="Beszteri B."/>
            <person name="Billiau K."/>
            <person name="Bonnet E."/>
            <person name="Bothwell J.H."/>
            <person name="Bowler C."/>
            <person name="Boyen C."/>
            <person name="Brownlee C."/>
            <person name="Carrano C.J."/>
            <person name="Charrier B."/>
            <person name="Cho G.Y."/>
            <person name="Coelho S.M."/>
            <person name="Collen J."/>
            <person name="Corre E."/>
            <person name="Da Silva C."/>
            <person name="Delage L."/>
            <person name="Delaroque N."/>
            <person name="Dittami S.M."/>
            <person name="Doulbeau S."/>
            <person name="Elias M."/>
            <person name="Farnham G."/>
            <person name="Gachon C.M."/>
            <person name="Gschloessl B."/>
            <person name="Heesch S."/>
            <person name="Jabbari K."/>
            <person name="Jubin C."/>
            <person name="Kawai H."/>
            <person name="Kimura K."/>
            <person name="Kloareg B."/>
            <person name="Kupper F.C."/>
            <person name="Lang D."/>
            <person name="Le Bail A."/>
            <person name="Leblanc C."/>
            <person name="Lerouge P."/>
            <person name="Lohr M."/>
            <person name="Lopez P.J."/>
            <person name="Martens C."/>
            <person name="Maumus F."/>
            <person name="Michel G."/>
            <person name="Miranda-Saavedra D."/>
            <person name="Morales J."/>
            <person name="Moreau H."/>
            <person name="Motomura T."/>
            <person name="Nagasato C."/>
            <person name="Napoli C.A."/>
            <person name="Nelson D.R."/>
            <person name="Nyvall-Collen P."/>
            <person name="Peters A.F."/>
            <person name="Pommier C."/>
            <person name="Potin P."/>
            <person name="Poulain J."/>
            <person name="Quesneville H."/>
            <person name="Read B."/>
            <person name="Rensing S.A."/>
            <person name="Ritter A."/>
            <person name="Rousvoal S."/>
            <person name="Samanta M."/>
            <person name="Samson G."/>
            <person name="Schroeder D.C."/>
            <person name="Segurens B."/>
            <person name="Strittmatter M."/>
            <person name="Tonon T."/>
            <person name="Tregear J.W."/>
            <person name="Valentin K."/>
            <person name="von Dassow P."/>
            <person name="Yamagishi T."/>
            <person name="Van de Peer Y."/>
            <person name="Wincker P."/>
        </authorList>
    </citation>
    <scope>NUCLEOTIDE SEQUENCE [LARGE SCALE GENOMIC DNA]</scope>
    <source>
        <strain evidence="2">Ec32 / CCAP1310/4</strain>
    </source>
</reference>
<gene>
    <name evidence="1" type="ORF">Esi_0008_0029</name>
</gene>
<evidence type="ECO:0000313" key="1">
    <source>
        <dbReference type="EMBL" id="CBJ25643.1"/>
    </source>
</evidence>
<organism evidence="1 2">
    <name type="scientific">Ectocarpus siliculosus</name>
    <name type="common">Brown alga</name>
    <name type="synonym">Conferva siliculosa</name>
    <dbReference type="NCBI Taxonomy" id="2880"/>
    <lineage>
        <taxon>Eukaryota</taxon>
        <taxon>Sar</taxon>
        <taxon>Stramenopiles</taxon>
        <taxon>Ochrophyta</taxon>
        <taxon>PX clade</taxon>
        <taxon>Phaeophyceae</taxon>
        <taxon>Ectocarpales</taxon>
        <taxon>Ectocarpaceae</taxon>
        <taxon>Ectocarpus</taxon>
    </lineage>
</organism>
<accession>D7G6V0</accession>
<sequence length="450" mass="48546">MEAAVEDLNVLAPAEGADLFEFSENVAITALNFLCVLIVRADKGTRDIGEQHMKEIIADGIGAVRRALEEVSRHLPQDEYTRREYAQRFLEASREGGRAQPSERRGQGHMALLFDATTSTTPEGGRDESHESVVNSIEGQVSPHQMRRVGDEFGALQLPYTEQDIVSALGWVRTMISDVQNVLLEFDDSDLEELAQMTLISLRILVGYAKSTHRSLAQLCRVPFQPRRERARMAVHADPNNNNNNASAEANPAAARVGELFQVDEDEDEDDGHEGGGLPWDPLAPRLLQEARRLAEEGKERPFTAAVVLAAALPFSGAAVFLGAPVLAGDAALQWGAATPVGRTVGHGTKNAVELGKLGWVASKLATKQTLRLASQELDRAGGVTGLACRAGEGALWTARHPVEAAMATVGMAADAASAAYEQAVWMGDLLATVREEVFSRPAEPEDGCR</sequence>
<name>D7G6V0_ECTSI</name>
<dbReference type="eggNOG" id="ENOG502SYK9">
    <property type="taxonomic scope" value="Eukaryota"/>
</dbReference>
<protein>
    <submittedName>
        <fullName evidence="1">Uncharacterized protein</fullName>
    </submittedName>
</protein>
<evidence type="ECO:0000313" key="2">
    <source>
        <dbReference type="Proteomes" id="UP000002630"/>
    </source>
</evidence>
<dbReference type="EMBL" id="FN649727">
    <property type="protein sequence ID" value="CBJ25643.1"/>
    <property type="molecule type" value="Genomic_DNA"/>
</dbReference>